<dbReference type="SUPFAM" id="SSF57863">
    <property type="entry name" value="ArfGap/RecO-like zinc finger"/>
    <property type="match status" value="1"/>
</dbReference>
<gene>
    <name evidence="8" type="ORF">B0F90DRAFT_615827</name>
</gene>
<feature type="compositionally biased region" description="Polar residues" evidence="6">
    <location>
        <begin position="240"/>
        <end position="254"/>
    </location>
</feature>
<evidence type="ECO:0000256" key="6">
    <source>
        <dbReference type="SAM" id="MobiDB-lite"/>
    </source>
</evidence>
<dbReference type="FunFam" id="1.10.220.150:FF:000009">
    <property type="entry name" value="stromal membrane-associated protein 1 isoform X1"/>
    <property type="match status" value="1"/>
</dbReference>
<evidence type="ECO:0000259" key="7">
    <source>
        <dbReference type="PROSITE" id="PS50115"/>
    </source>
</evidence>
<dbReference type="Gene3D" id="1.10.220.150">
    <property type="entry name" value="Arf GTPase activating protein"/>
    <property type="match status" value="1"/>
</dbReference>
<sequence>MASLPSCSCYIPIFGPSGPSTIPSRDTGFGRLAQPNTFPESLCSHGLLTFTLPSPPLILADLCADCKTRNPRWASHNLGIFICVNCASIHRKIGTHVSKVKSLTMDVWTKEQVENIRQVGNIKSNQTYNPDEVRNPPPTNMIDAERDSELEKFIRDKYEFKRFINRTSRSAIVAAHLGPSRSAASVKSSTSSSSFSSNPSRSQTLPLSRPSIPPATSAPAAPTRAPTMPPGAPTGTAMTRSVSQPVSHQAQLQPPQAPVGSVWSDLATLQGQNQNSTLPLQYLSSPVSPPVPALTSHLAAGGSGLSATLATGVSSNTGLAFHSPNLVPNVATTPVQPSFVTSTSTINPFAQMAAQQQQAQQNRFLSTSPFDPSLSQQLFLTQVQPQVQQSTFSHPGTNPFFSVTPQSQGMLSPQPQAPFMSSTPSPVPFMGSPFQQQQQQPNQAPLQQQQPLFQQPAQQPSSASVVGNPFTSWLTQQPNGYAGAHVEQGSGQWGTM</sequence>
<dbReference type="InterPro" id="IPR038508">
    <property type="entry name" value="ArfGAP_dom_sf"/>
</dbReference>
<reference evidence="8" key="1">
    <citation type="journal article" date="2022" name="New Phytol.">
        <title>Evolutionary transition to the ectomycorrhizal habit in the genomes of a hyperdiverse lineage of mushroom-forming fungi.</title>
        <authorList>
            <person name="Looney B."/>
            <person name="Miyauchi S."/>
            <person name="Morin E."/>
            <person name="Drula E."/>
            <person name="Courty P.E."/>
            <person name="Kohler A."/>
            <person name="Kuo A."/>
            <person name="LaButti K."/>
            <person name="Pangilinan J."/>
            <person name="Lipzen A."/>
            <person name="Riley R."/>
            <person name="Andreopoulos W."/>
            <person name="He G."/>
            <person name="Johnson J."/>
            <person name="Nolan M."/>
            <person name="Tritt A."/>
            <person name="Barry K.W."/>
            <person name="Grigoriev I.V."/>
            <person name="Nagy L.G."/>
            <person name="Hibbett D."/>
            <person name="Henrissat B."/>
            <person name="Matheny P.B."/>
            <person name="Labbe J."/>
            <person name="Martin F.M."/>
        </authorList>
    </citation>
    <scope>NUCLEOTIDE SEQUENCE</scope>
    <source>
        <strain evidence="8">BPL690</strain>
    </source>
</reference>
<feature type="compositionally biased region" description="Low complexity" evidence="6">
    <location>
        <begin position="180"/>
        <end position="202"/>
    </location>
</feature>
<feature type="compositionally biased region" description="Low complexity" evidence="6">
    <location>
        <begin position="214"/>
        <end position="226"/>
    </location>
</feature>
<feature type="domain" description="Arf-GAP" evidence="7">
    <location>
        <begin position="63"/>
        <end position="171"/>
    </location>
</feature>
<feature type="region of interest" description="Disordered" evidence="6">
    <location>
        <begin position="178"/>
        <end position="259"/>
    </location>
</feature>
<dbReference type="AlphaFoldDB" id="A0AAD4M2Y0"/>
<keyword evidence="3 5" id="KW-0863">Zinc-finger</keyword>
<dbReference type="CDD" id="cd08204">
    <property type="entry name" value="ArfGap"/>
    <property type="match status" value="1"/>
</dbReference>
<name>A0AAD4M2Y0_9AGAM</name>
<evidence type="ECO:0000256" key="2">
    <source>
        <dbReference type="ARBA" id="ARBA00022723"/>
    </source>
</evidence>
<feature type="region of interest" description="Disordered" evidence="6">
    <location>
        <begin position="123"/>
        <end position="143"/>
    </location>
</feature>
<evidence type="ECO:0000256" key="3">
    <source>
        <dbReference type="ARBA" id="ARBA00022771"/>
    </source>
</evidence>
<keyword evidence="9" id="KW-1185">Reference proteome</keyword>
<dbReference type="EMBL" id="WTXG01000023">
    <property type="protein sequence ID" value="KAI0299410.1"/>
    <property type="molecule type" value="Genomic_DNA"/>
</dbReference>
<dbReference type="InterPro" id="IPR001164">
    <property type="entry name" value="ArfGAP_dom"/>
</dbReference>
<dbReference type="InterPro" id="IPR037278">
    <property type="entry name" value="ARFGAP/RecO"/>
</dbReference>
<evidence type="ECO:0000256" key="5">
    <source>
        <dbReference type="PROSITE-ProRule" id="PRU00288"/>
    </source>
</evidence>
<feature type="compositionally biased region" description="Polar residues" evidence="6">
    <location>
        <begin position="461"/>
        <end position="479"/>
    </location>
</feature>
<keyword evidence="2" id="KW-0479">Metal-binding</keyword>
<evidence type="ECO:0000313" key="8">
    <source>
        <dbReference type="EMBL" id="KAI0299410.1"/>
    </source>
</evidence>
<dbReference type="GO" id="GO:0008270">
    <property type="term" value="F:zinc ion binding"/>
    <property type="evidence" value="ECO:0007669"/>
    <property type="project" value="UniProtKB-KW"/>
</dbReference>
<organism evidence="8 9">
    <name type="scientific">Multifurca ochricompacta</name>
    <dbReference type="NCBI Taxonomy" id="376703"/>
    <lineage>
        <taxon>Eukaryota</taxon>
        <taxon>Fungi</taxon>
        <taxon>Dikarya</taxon>
        <taxon>Basidiomycota</taxon>
        <taxon>Agaricomycotina</taxon>
        <taxon>Agaricomycetes</taxon>
        <taxon>Russulales</taxon>
        <taxon>Russulaceae</taxon>
        <taxon>Multifurca</taxon>
    </lineage>
</organism>
<dbReference type="SMART" id="SM00105">
    <property type="entry name" value="ArfGap"/>
    <property type="match status" value="1"/>
</dbReference>
<dbReference type="Pfam" id="PF01412">
    <property type="entry name" value="ArfGap"/>
    <property type="match status" value="1"/>
</dbReference>
<dbReference type="PANTHER" id="PTHR45705:SF1">
    <property type="entry name" value="FI20236P1"/>
    <property type="match status" value="1"/>
</dbReference>
<protein>
    <submittedName>
        <fullName evidence="8">GTPase activating protein for Arf-domain-containing protein</fullName>
    </submittedName>
</protein>
<dbReference type="InterPro" id="IPR051718">
    <property type="entry name" value="ARF_GTPase-activating"/>
</dbReference>
<feature type="compositionally biased region" description="Polar residues" evidence="6">
    <location>
        <begin position="406"/>
        <end position="424"/>
    </location>
</feature>
<evidence type="ECO:0000313" key="9">
    <source>
        <dbReference type="Proteomes" id="UP001203297"/>
    </source>
</evidence>
<dbReference type="PANTHER" id="PTHR45705">
    <property type="entry name" value="FI20236P1"/>
    <property type="match status" value="1"/>
</dbReference>
<dbReference type="PROSITE" id="PS50115">
    <property type="entry name" value="ARFGAP"/>
    <property type="match status" value="1"/>
</dbReference>
<proteinExistence type="predicted"/>
<evidence type="ECO:0000256" key="1">
    <source>
        <dbReference type="ARBA" id="ARBA00022468"/>
    </source>
</evidence>
<dbReference type="PRINTS" id="PR00405">
    <property type="entry name" value="REVINTRACTNG"/>
</dbReference>
<keyword evidence="1" id="KW-0343">GTPase activation</keyword>
<comment type="caution">
    <text evidence="8">The sequence shown here is derived from an EMBL/GenBank/DDBJ whole genome shotgun (WGS) entry which is preliminary data.</text>
</comment>
<feature type="compositionally biased region" description="Low complexity" evidence="6">
    <location>
        <begin position="433"/>
        <end position="460"/>
    </location>
</feature>
<accession>A0AAD4M2Y0</accession>
<dbReference type="Proteomes" id="UP001203297">
    <property type="component" value="Unassembled WGS sequence"/>
</dbReference>
<dbReference type="GO" id="GO:0005096">
    <property type="term" value="F:GTPase activator activity"/>
    <property type="evidence" value="ECO:0007669"/>
    <property type="project" value="UniProtKB-KW"/>
</dbReference>
<feature type="region of interest" description="Disordered" evidence="6">
    <location>
        <begin position="406"/>
        <end position="496"/>
    </location>
</feature>
<keyword evidence="4" id="KW-0862">Zinc</keyword>
<evidence type="ECO:0000256" key="4">
    <source>
        <dbReference type="ARBA" id="ARBA00022833"/>
    </source>
</evidence>
<dbReference type="GO" id="GO:0005737">
    <property type="term" value="C:cytoplasm"/>
    <property type="evidence" value="ECO:0007669"/>
    <property type="project" value="TreeGrafter"/>
</dbReference>